<gene>
    <name evidence="2" type="ORF">IMSHALPRED_004325</name>
</gene>
<evidence type="ECO:0000313" key="3">
    <source>
        <dbReference type="Proteomes" id="UP000664534"/>
    </source>
</evidence>
<feature type="compositionally biased region" description="Basic and acidic residues" evidence="1">
    <location>
        <begin position="1"/>
        <end position="11"/>
    </location>
</feature>
<evidence type="ECO:0000313" key="2">
    <source>
        <dbReference type="EMBL" id="CAF9918506.1"/>
    </source>
</evidence>
<organism evidence="2 3">
    <name type="scientific">Imshaugia aleurites</name>
    <dbReference type="NCBI Taxonomy" id="172621"/>
    <lineage>
        <taxon>Eukaryota</taxon>
        <taxon>Fungi</taxon>
        <taxon>Dikarya</taxon>
        <taxon>Ascomycota</taxon>
        <taxon>Pezizomycotina</taxon>
        <taxon>Lecanoromycetes</taxon>
        <taxon>OSLEUM clade</taxon>
        <taxon>Lecanoromycetidae</taxon>
        <taxon>Lecanorales</taxon>
        <taxon>Lecanorineae</taxon>
        <taxon>Parmeliaceae</taxon>
        <taxon>Imshaugia</taxon>
    </lineage>
</organism>
<reference evidence="2" key="1">
    <citation type="submission" date="2021-03" db="EMBL/GenBank/DDBJ databases">
        <authorList>
            <person name="Tagirdzhanova G."/>
        </authorList>
    </citation>
    <scope>NUCLEOTIDE SEQUENCE</scope>
</reference>
<comment type="caution">
    <text evidence="2">The sequence shown here is derived from an EMBL/GenBank/DDBJ whole genome shotgun (WGS) entry which is preliminary data.</text>
</comment>
<protein>
    <submittedName>
        <fullName evidence="2">Uncharacterized protein</fullName>
    </submittedName>
</protein>
<feature type="non-terminal residue" evidence="2">
    <location>
        <position position="81"/>
    </location>
</feature>
<dbReference type="EMBL" id="CAJPDT010000020">
    <property type="protein sequence ID" value="CAF9918506.1"/>
    <property type="molecule type" value="Genomic_DNA"/>
</dbReference>
<accession>A0A8H3F3A0</accession>
<evidence type="ECO:0000256" key="1">
    <source>
        <dbReference type="SAM" id="MobiDB-lite"/>
    </source>
</evidence>
<name>A0A8H3F3A0_9LECA</name>
<proteinExistence type="predicted"/>
<dbReference type="Proteomes" id="UP000664534">
    <property type="component" value="Unassembled WGS sequence"/>
</dbReference>
<feature type="region of interest" description="Disordered" evidence="1">
    <location>
        <begin position="1"/>
        <end position="25"/>
    </location>
</feature>
<sequence>MIDSSKEDKKKATNQGPLTRTGVAQKLQGGMSRNVLITSDEHGRLMSQQTTFHLAAVETIRRKLDQNGIVIGNLANETIHQ</sequence>
<keyword evidence="3" id="KW-1185">Reference proteome</keyword>
<dbReference type="AlphaFoldDB" id="A0A8H3F3A0"/>